<protein>
    <recommendedName>
        <fullName evidence="3">3'(2'),5'-bisphosphate nucleotidase</fullName>
        <ecNumber evidence="3">3.1.3.7</ecNumber>
    </recommendedName>
</protein>
<dbReference type="InterPro" id="IPR000760">
    <property type="entry name" value="Inositol_monophosphatase-like"/>
</dbReference>
<dbReference type="EMBL" id="JAXOVC010000001">
    <property type="protein sequence ID" value="KAK4506514.1"/>
    <property type="molecule type" value="Genomic_DNA"/>
</dbReference>
<dbReference type="Gene3D" id="3.30.540.10">
    <property type="entry name" value="Fructose-1,6-Bisphosphatase, subunit A, domain 1"/>
    <property type="match status" value="1"/>
</dbReference>
<comment type="catalytic activity">
    <reaction evidence="7">
        <text>adenosine 2',5'-bisphosphate + H2O = AMP + phosphate</text>
        <dbReference type="Rhea" id="RHEA:77643"/>
        <dbReference type="ChEBI" id="CHEBI:15377"/>
        <dbReference type="ChEBI" id="CHEBI:43474"/>
        <dbReference type="ChEBI" id="CHEBI:194156"/>
        <dbReference type="ChEBI" id="CHEBI:456215"/>
        <dbReference type="EC" id="3.1.3.7"/>
    </reaction>
    <physiologicalReaction direction="left-to-right" evidence="7">
        <dbReference type="Rhea" id="RHEA:77644"/>
    </physiologicalReaction>
</comment>
<comment type="cofactor">
    <cofactor evidence="1">
        <name>Mg(2+)</name>
        <dbReference type="ChEBI" id="CHEBI:18420"/>
    </cofactor>
</comment>
<evidence type="ECO:0000256" key="5">
    <source>
        <dbReference type="ARBA" id="ARBA00022801"/>
    </source>
</evidence>
<keyword evidence="6" id="KW-0460">Magnesium</keyword>
<dbReference type="PANTHER" id="PTHR43200">
    <property type="entry name" value="PHOSPHATASE"/>
    <property type="match status" value="1"/>
</dbReference>
<evidence type="ECO:0000256" key="8">
    <source>
        <dbReference type="ARBA" id="ARBA00044479"/>
    </source>
</evidence>
<evidence type="ECO:0000256" key="7">
    <source>
        <dbReference type="ARBA" id="ARBA00044466"/>
    </source>
</evidence>
<dbReference type="CDD" id="cd01517">
    <property type="entry name" value="PAP_phosphatase"/>
    <property type="match status" value="1"/>
</dbReference>
<dbReference type="InterPro" id="IPR020550">
    <property type="entry name" value="Inositol_monophosphatase_CS"/>
</dbReference>
<dbReference type="NCBIfam" id="TIGR01330">
    <property type="entry name" value="bisphos_HAL2"/>
    <property type="match status" value="1"/>
</dbReference>
<dbReference type="PROSITE" id="PS00630">
    <property type="entry name" value="IMP_2"/>
    <property type="match status" value="1"/>
</dbReference>
<evidence type="ECO:0000256" key="3">
    <source>
        <dbReference type="ARBA" id="ARBA00012633"/>
    </source>
</evidence>
<dbReference type="PROSITE" id="PS00629">
    <property type="entry name" value="IMP_1"/>
    <property type="match status" value="1"/>
</dbReference>
<dbReference type="Proteomes" id="UP001305779">
    <property type="component" value="Unassembled WGS sequence"/>
</dbReference>
<dbReference type="SUPFAM" id="SSF56655">
    <property type="entry name" value="Carbohydrate phosphatase"/>
    <property type="match status" value="1"/>
</dbReference>
<accession>A0ABR0EXY1</accession>
<dbReference type="PANTHER" id="PTHR43200:SF6">
    <property type="entry name" value="3'(2'),5'-BISPHOSPHATE NUCLEOTIDASE"/>
    <property type="match status" value="1"/>
</dbReference>
<name>A0ABR0EXY1_ZASCE</name>
<evidence type="ECO:0000313" key="10">
    <source>
        <dbReference type="EMBL" id="KAK4506514.1"/>
    </source>
</evidence>
<dbReference type="Pfam" id="PF00459">
    <property type="entry name" value="Inositol_P"/>
    <property type="match status" value="1"/>
</dbReference>
<dbReference type="InterPro" id="IPR006239">
    <property type="entry name" value="DPNP"/>
</dbReference>
<evidence type="ECO:0000256" key="2">
    <source>
        <dbReference type="ARBA" id="ARBA00009759"/>
    </source>
</evidence>
<comment type="similarity">
    <text evidence="2">Belongs to the inositol monophosphatase superfamily.</text>
</comment>
<evidence type="ECO:0000256" key="6">
    <source>
        <dbReference type="ARBA" id="ARBA00022842"/>
    </source>
</evidence>
<dbReference type="InterPro" id="IPR051090">
    <property type="entry name" value="Inositol_monoP_superfamily"/>
</dbReference>
<sequence length="404" mass="42857">MPHVRPPFTTALFALSALALAAALLPNLLPRLRLLSSHLSPFSRQQSTMATTDYSHELNVALLAVQRATLLTKSVFHSHAKGTLNKSDASPVTIGDFGAQALIIAALQHNFPEDEIVAEEEAKDLRENETLKQTVWDLVQDAKLSDSSAEQVLGGPIKSAESMLDLIDKGDSKGGNKGRIWAIDPIDGTKGFLRGGQYAVCLGLMVDGDVKVGVLGCPNLPVSDSEPLTESVGADATDAEGKGVLFSAVQGQGAQSRPLAKGGLETGSKIAMKPLSNIAEATFCESVEAGHSNQSDSVQIANKLGITKPSVRMDSQAKYGSIARGAGDLYLRLPVRKDYVEKIWDHAAGDLIVREAGGQVTDVEGKRLDFSYGRTLKENKGVIAAPKDVHSKVIDAVQAVLSSK</sequence>
<proteinExistence type="inferred from homology"/>
<gene>
    <name evidence="10" type="ORF">PRZ48_000246</name>
</gene>
<evidence type="ECO:0000256" key="1">
    <source>
        <dbReference type="ARBA" id="ARBA00001946"/>
    </source>
</evidence>
<dbReference type="EC" id="3.1.3.7" evidence="3"/>
<comment type="catalytic activity">
    <reaction evidence="8">
        <text>adenosine 3',5'-bisphosphate + H2O = AMP + phosphate</text>
        <dbReference type="Rhea" id="RHEA:10040"/>
        <dbReference type="ChEBI" id="CHEBI:15377"/>
        <dbReference type="ChEBI" id="CHEBI:43474"/>
        <dbReference type="ChEBI" id="CHEBI:58343"/>
        <dbReference type="ChEBI" id="CHEBI:456215"/>
        <dbReference type="EC" id="3.1.3.7"/>
    </reaction>
    <physiologicalReaction direction="left-to-right" evidence="8">
        <dbReference type="Rhea" id="RHEA:10041"/>
    </physiologicalReaction>
</comment>
<keyword evidence="5" id="KW-0378">Hydrolase</keyword>
<evidence type="ECO:0000256" key="9">
    <source>
        <dbReference type="ARBA" id="ARBA00044484"/>
    </source>
</evidence>
<organism evidence="10 11">
    <name type="scientific">Zasmidium cellare</name>
    <name type="common">Wine cellar mold</name>
    <name type="synonym">Racodium cellare</name>
    <dbReference type="NCBI Taxonomy" id="395010"/>
    <lineage>
        <taxon>Eukaryota</taxon>
        <taxon>Fungi</taxon>
        <taxon>Dikarya</taxon>
        <taxon>Ascomycota</taxon>
        <taxon>Pezizomycotina</taxon>
        <taxon>Dothideomycetes</taxon>
        <taxon>Dothideomycetidae</taxon>
        <taxon>Mycosphaerellales</taxon>
        <taxon>Mycosphaerellaceae</taxon>
        <taxon>Zasmidium</taxon>
    </lineage>
</organism>
<comment type="caution">
    <text evidence="10">The sequence shown here is derived from an EMBL/GenBank/DDBJ whole genome shotgun (WGS) entry which is preliminary data.</text>
</comment>
<dbReference type="Gene3D" id="3.40.190.80">
    <property type="match status" value="1"/>
</dbReference>
<dbReference type="InterPro" id="IPR020583">
    <property type="entry name" value="Inositol_monoP_metal-BS"/>
</dbReference>
<evidence type="ECO:0000313" key="11">
    <source>
        <dbReference type="Proteomes" id="UP001305779"/>
    </source>
</evidence>
<keyword evidence="4" id="KW-0479">Metal-binding</keyword>
<comment type="catalytic activity">
    <reaction evidence="9">
        <text>3'-phosphoadenylyl sulfate + H2O = adenosine 5'-phosphosulfate + phosphate</text>
        <dbReference type="Rhea" id="RHEA:77639"/>
        <dbReference type="ChEBI" id="CHEBI:15377"/>
        <dbReference type="ChEBI" id="CHEBI:43474"/>
        <dbReference type="ChEBI" id="CHEBI:58243"/>
        <dbReference type="ChEBI" id="CHEBI:58339"/>
        <dbReference type="EC" id="3.1.3.7"/>
    </reaction>
    <physiologicalReaction direction="left-to-right" evidence="9">
        <dbReference type="Rhea" id="RHEA:77640"/>
    </physiologicalReaction>
</comment>
<keyword evidence="11" id="KW-1185">Reference proteome</keyword>
<evidence type="ECO:0000256" key="4">
    <source>
        <dbReference type="ARBA" id="ARBA00022723"/>
    </source>
</evidence>
<reference evidence="10 11" key="1">
    <citation type="journal article" date="2023" name="G3 (Bethesda)">
        <title>A chromosome-level genome assembly of Zasmidium syzygii isolated from banana leaves.</title>
        <authorList>
            <person name="van Westerhoven A.C."/>
            <person name="Mehrabi R."/>
            <person name="Talebi R."/>
            <person name="Steentjes M.B.F."/>
            <person name="Corcolon B."/>
            <person name="Chong P.A."/>
            <person name="Kema G.H.J."/>
            <person name="Seidl M.F."/>
        </authorList>
    </citation>
    <scope>NUCLEOTIDE SEQUENCE [LARGE SCALE GENOMIC DNA]</scope>
    <source>
        <strain evidence="10 11">P124</strain>
    </source>
</reference>